<name>A0ABU8MXY5_9PSEU</name>
<evidence type="ECO:0000259" key="1">
    <source>
        <dbReference type="Pfam" id="PF12728"/>
    </source>
</evidence>
<accession>A0ABU8MXY5</accession>
<dbReference type="Proteomes" id="UP001385809">
    <property type="component" value="Unassembled WGS sequence"/>
</dbReference>
<dbReference type="Pfam" id="PF12728">
    <property type="entry name" value="HTH_17"/>
    <property type="match status" value="1"/>
</dbReference>
<organism evidence="2 3">
    <name type="scientific">Actinomycetospora aurantiaca</name>
    <dbReference type="NCBI Taxonomy" id="3129233"/>
    <lineage>
        <taxon>Bacteria</taxon>
        <taxon>Bacillati</taxon>
        <taxon>Actinomycetota</taxon>
        <taxon>Actinomycetes</taxon>
        <taxon>Pseudonocardiales</taxon>
        <taxon>Pseudonocardiaceae</taxon>
        <taxon>Actinomycetospora</taxon>
    </lineage>
</organism>
<evidence type="ECO:0000313" key="3">
    <source>
        <dbReference type="Proteomes" id="UP001385809"/>
    </source>
</evidence>
<dbReference type="SUPFAM" id="SSF46955">
    <property type="entry name" value="Putative DNA-binding domain"/>
    <property type="match status" value="1"/>
</dbReference>
<dbReference type="EMBL" id="JBBEGN010000028">
    <property type="protein sequence ID" value="MEJ2871783.1"/>
    <property type="molecule type" value="Genomic_DNA"/>
</dbReference>
<keyword evidence="3" id="KW-1185">Reference proteome</keyword>
<sequence>MSEEIERLWGVDDVSAYLGVPVSTLYTWRYLGSGPPGRRVGRYVRYDPSEVRRWFAQLDDGAA</sequence>
<dbReference type="InterPro" id="IPR041657">
    <property type="entry name" value="HTH_17"/>
</dbReference>
<protein>
    <submittedName>
        <fullName evidence="2">Helix-turn-helix domain-containing protein</fullName>
    </submittedName>
</protein>
<reference evidence="2 3" key="1">
    <citation type="submission" date="2024-03" db="EMBL/GenBank/DDBJ databases">
        <title>Actinomycetospora sp. OC33-EN08, a novel actinomycete isolated from wild orchid (Aerides multiflora).</title>
        <authorList>
            <person name="Suriyachadkun C."/>
        </authorList>
    </citation>
    <scope>NUCLEOTIDE SEQUENCE [LARGE SCALE GENOMIC DNA]</scope>
    <source>
        <strain evidence="2 3">OC33-EN08</strain>
    </source>
</reference>
<dbReference type="RefSeq" id="WP_337698358.1">
    <property type="nucleotide sequence ID" value="NZ_JBBEGN010000028.1"/>
</dbReference>
<dbReference type="InterPro" id="IPR009061">
    <property type="entry name" value="DNA-bd_dom_put_sf"/>
</dbReference>
<comment type="caution">
    <text evidence="2">The sequence shown here is derived from an EMBL/GenBank/DDBJ whole genome shotgun (WGS) entry which is preliminary data.</text>
</comment>
<gene>
    <name evidence="2" type="ORF">WCD74_28775</name>
</gene>
<dbReference type="Gene3D" id="1.10.1660.10">
    <property type="match status" value="1"/>
</dbReference>
<feature type="domain" description="Helix-turn-helix" evidence="1">
    <location>
        <begin position="11"/>
        <end position="57"/>
    </location>
</feature>
<proteinExistence type="predicted"/>
<evidence type="ECO:0000313" key="2">
    <source>
        <dbReference type="EMBL" id="MEJ2871783.1"/>
    </source>
</evidence>